<dbReference type="EMBL" id="JBGBPQ010000020">
    <property type="protein sequence ID" value="KAL1504351.1"/>
    <property type="molecule type" value="Genomic_DNA"/>
</dbReference>
<dbReference type="Gene3D" id="3.10.20.90">
    <property type="entry name" value="Phosphatidylinositol 3-kinase Catalytic Subunit, Chain A, domain 1"/>
    <property type="match status" value="1"/>
</dbReference>
<protein>
    <recommendedName>
        <fullName evidence="1">FHA domain-containing protein</fullName>
    </recommendedName>
</protein>
<dbReference type="Pfam" id="PF25372">
    <property type="entry name" value="DUF7885"/>
    <property type="match status" value="1"/>
</dbReference>
<dbReference type="Gene3D" id="2.60.200.20">
    <property type="match status" value="1"/>
</dbReference>
<dbReference type="SUPFAM" id="SSF52047">
    <property type="entry name" value="RNI-like"/>
    <property type="match status" value="1"/>
</dbReference>
<dbReference type="SMART" id="SM00367">
    <property type="entry name" value="LRR_CC"/>
    <property type="match status" value="4"/>
</dbReference>
<dbReference type="PROSITE" id="PS50006">
    <property type="entry name" value="FHA_DOMAIN"/>
    <property type="match status" value="1"/>
</dbReference>
<dbReference type="InterPro" id="IPR000253">
    <property type="entry name" value="FHA_dom"/>
</dbReference>
<comment type="caution">
    <text evidence="2">The sequence shown here is derived from an EMBL/GenBank/DDBJ whole genome shotgun (WGS) entry which is preliminary data.</text>
</comment>
<name>A0AB34IPN1_PRYPA</name>
<accession>A0AB34IPN1</accession>
<organism evidence="2 3">
    <name type="scientific">Prymnesium parvum</name>
    <name type="common">Toxic golden alga</name>
    <dbReference type="NCBI Taxonomy" id="97485"/>
    <lineage>
        <taxon>Eukaryota</taxon>
        <taxon>Haptista</taxon>
        <taxon>Haptophyta</taxon>
        <taxon>Prymnesiophyceae</taxon>
        <taxon>Prymnesiales</taxon>
        <taxon>Prymnesiaceae</taxon>
        <taxon>Prymnesium</taxon>
    </lineage>
</organism>
<keyword evidence="3" id="KW-1185">Reference proteome</keyword>
<evidence type="ECO:0000313" key="2">
    <source>
        <dbReference type="EMBL" id="KAL1504351.1"/>
    </source>
</evidence>
<dbReference type="GO" id="GO:0019005">
    <property type="term" value="C:SCF ubiquitin ligase complex"/>
    <property type="evidence" value="ECO:0007669"/>
    <property type="project" value="TreeGrafter"/>
</dbReference>
<evidence type="ECO:0000259" key="1">
    <source>
        <dbReference type="PROSITE" id="PS50006"/>
    </source>
</evidence>
<gene>
    <name evidence="2" type="ORF">AB1Y20_010757</name>
</gene>
<dbReference type="Proteomes" id="UP001515480">
    <property type="component" value="Unassembled WGS sequence"/>
</dbReference>
<dbReference type="InterPro" id="IPR032675">
    <property type="entry name" value="LRR_dom_sf"/>
</dbReference>
<sequence length="527" mass="57985">MGSGLTLTIVPPDNTRHVIVAQHDQPLQVLANEFFSHCRAKGLPWNAKVHCLFFDGDVVDYTRTPGESRLEDDDMLELKAYPNWHWMAHAPSSTCAALPCPDVLAPLLEVLGGWKGSGKLAQLNRSWRALVDEWRMHESVVQLTNADSAALSVVASRCKQLRHLTIDGTDCKHVTDKEMHALVLACPRLTALELESCTELSAHALRCIAEHCPSLEVLRGPRVRAGALNGSTKADPSVLPSDKARMLAEKEALTALGRGCAGLLTLALHCCVASIDGLNDLFRGCTRLKRLELPSCYFLSNELIVVLAEFCTSLEYLDLRDCHALTNASLEPLSRLHCRGRLRRLCLLGCEHLGQRETAAILTPGHDGAWGCLTTTTAQLLAPGGGGNQIPFLRHDLQLPFTSMGRSRRSDIRIGHHAPMPFVSSHHLRLYPWIVWHDQSHKVSFEPWIEDVSQNGTYINNTLLGRGNSVRLADGDRIDAVSNRSRGYLLPDPLIEPIPSFTFRSCSETGETGRLPTGTASVTLELL</sequence>
<dbReference type="PANTHER" id="PTHR13318:SF190">
    <property type="entry name" value="PARTNER OF PAIRED, ISOFORM B"/>
    <property type="match status" value="1"/>
</dbReference>
<dbReference type="GO" id="GO:0031146">
    <property type="term" value="P:SCF-dependent proteasomal ubiquitin-dependent protein catabolic process"/>
    <property type="evidence" value="ECO:0007669"/>
    <property type="project" value="TreeGrafter"/>
</dbReference>
<dbReference type="SMART" id="SM00240">
    <property type="entry name" value="FHA"/>
    <property type="match status" value="1"/>
</dbReference>
<dbReference type="Gene3D" id="3.80.10.10">
    <property type="entry name" value="Ribonuclease Inhibitor"/>
    <property type="match status" value="2"/>
</dbReference>
<dbReference type="InterPro" id="IPR008984">
    <property type="entry name" value="SMAD_FHA_dom_sf"/>
</dbReference>
<feature type="domain" description="FHA" evidence="1">
    <location>
        <begin position="402"/>
        <end position="464"/>
    </location>
</feature>
<dbReference type="AlphaFoldDB" id="A0AB34IPN1"/>
<dbReference type="Pfam" id="PF00498">
    <property type="entry name" value="FHA"/>
    <property type="match status" value="1"/>
</dbReference>
<reference evidence="2 3" key="1">
    <citation type="journal article" date="2024" name="Science">
        <title>Giant polyketide synthase enzymes in the biosynthesis of giant marine polyether toxins.</title>
        <authorList>
            <person name="Fallon T.R."/>
            <person name="Shende V.V."/>
            <person name="Wierzbicki I.H."/>
            <person name="Pendleton A.L."/>
            <person name="Watervoot N.F."/>
            <person name="Auber R.P."/>
            <person name="Gonzalez D.J."/>
            <person name="Wisecaver J.H."/>
            <person name="Moore B.S."/>
        </authorList>
    </citation>
    <scope>NUCLEOTIDE SEQUENCE [LARGE SCALE GENOMIC DNA]</scope>
    <source>
        <strain evidence="2 3">12B1</strain>
    </source>
</reference>
<proteinExistence type="predicted"/>
<dbReference type="InterPro" id="IPR006553">
    <property type="entry name" value="Leu-rich_rpt_Cys-con_subtyp"/>
</dbReference>
<dbReference type="PANTHER" id="PTHR13318">
    <property type="entry name" value="PARTNER OF PAIRED, ISOFORM B-RELATED"/>
    <property type="match status" value="1"/>
</dbReference>
<evidence type="ECO:0000313" key="3">
    <source>
        <dbReference type="Proteomes" id="UP001515480"/>
    </source>
</evidence>
<dbReference type="SUPFAM" id="SSF49879">
    <property type="entry name" value="SMAD/FHA domain"/>
    <property type="match status" value="1"/>
</dbReference>
<dbReference type="InterPro" id="IPR057207">
    <property type="entry name" value="FBXL15_LRR"/>
</dbReference>